<comment type="caution">
    <text evidence="11">The sequence shown here is derived from an EMBL/GenBank/DDBJ whole genome shotgun (WGS) entry which is preliminary data.</text>
</comment>
<keyword evidence="8" id="KW-1015">Disulfide bond</keyword>
<dbReference type="Proteomes" id="UP000216339">
    <property type="component" value="Unassembled WGS sequence"/>
</dbReference>
<keyword evidence="12" id="KW-1185">Reference proteome</keyword>
<evidence type="ECO:0000313" key="11">
    <source>
        <dbReference type="EMBL" id="PAP78164.1"/>
    </source>
</evidence>
<dbReference type="GO" id="GO:0048038">
    <property type="term" value="F:quinone binding"/>
    <property type="evidence" value="ECO:0007669"/>
    <property type="project" value="UniProtKB-KW"/>
</dbReference>
<evidence type="ECO:0000256" key="5">
    <source>
        <dbReference type="ARBA" id="ARBA00022989"/>
    </source>
</evidence>
<dbReference type="EMBL" id="MQWD01000001">
    <property type="protein sequence ID" value="PAP78164.1"/>
    <property type="molecule type" value="Genomic_DNA"/>
</dbReference>
<evidence type="ECO:0000259" key="10">
    <source>
        <dbReference type="SMART" id="SM00756"/>
    </source>
</evidence>
<organism evidence="11 12">
    <name type="scientific">Rubrivirga marina</name>
    <dbReference type="NCBI Taxonomy" id="1196024"/>
    <lineage>
        <taxon>Bacteria</taxon>
        <taxon>Pseudomonadati</taxon>
        <taxon>Rhodothermota</taxon>
        <taxon>Rhodothermia</taxon>
        <taxon>Rhodothermales</taxon>
        <taxon>Rubricoccaceae</taxon>
        <taxon>Rubrivirga</taxon>
    </lineage>
</organism>
<evidence type="ECO:0000256" key="4">
    <source>
        <dbReference type="ARBA" id="ARBA00022719"/>
    </source>
</evidence>
<dbReference type="InterPro" id="IPR044698">
    <property type="entry name" value="VKOR/LTO1"/>
</dbReference>
<proteinExistence type="inferred from homology"/>
<evidence type="ECO:0000256" key="1">
    <source>
        <dbReference type="ARBA" id="ARBA00004141"/>
    </source>
</evidence>
<dbReference type="SMART" id="SM00756">
    <property type="entry name" value="VKc"/>
    <property type="match status" value="1"/>
</dbReference>
<comment type="subcellular location">
    <subcellularLocation>
        <location evidence="1">Membrane</location>
        <topology evidence="1">Multi-pass membrane protein</topology>
    </subcellularLocation>
</comment>
<keyword evidence="5" id="KW-1133">Transmembrane helix</keyword>
<keyword evidence="3" id="KW-0812">Transmembrane</keyword>
<keyword evidence="9" id="KW-0676">Redox-active center</keyword>
<evidence type="ECO:0000256" key="6">
    <source>
        <dbReference type="ARBA" id="ARBA00023002"/>
    </source>
</evidence>
<keyword evidence="6" id="KW-0560">Oxidoreductase</keyword>
<dbReference type="Gene3D" id="3.40.30.10">
    <property type="entry name" value="Glutaredoxin"/>
    <property type="match status" value="1"/>
</dbReference>
<accession>A0A271J523</accession>
<comment type="similarity">
    <text evidence="2">Belongs to the VKOR family.</text>
</comment>
<dbReference type="Pfam" id="PF13462">
    <property type="entry name" value="Thioredoxin_4"/>
    <property type="match status" value="1"/>
</dbReference>
<evidence type="ECO:0000256" key="8">
    <source>
        <dbReference type="ARBA" id="ARBA00023157"/>
    </source>
</evidence>
<dbReference type="Gene3D" id="1.20.1440.130">
    <property type="entry name" value="VKOR domain"/>
    <property type="match status" value="1"/>
</dbReference>
<protein>
    <recommendedName>
        <fullName evidence="10">Vitamin K epoxide reductase domain-containing protein</fullName>
    </recommendedName>
</protein>
<evidence type="ECO:0000256" key="7">
    <source>
        <dbReference type="ARBA" id="ARBA00023136"/>
    </source>
</evidence>
<dbReference type="PROSITE" id="PS00194">
    <property type="entry name" value="THIOREDOXIN_1"/>
    <property type="match status" value="1"/>
</dbReference>
<keyword evidence="7" id="KW-0472">Membrane</keyword>
<dbReference type="InterPro" id="IPR012932">
    <property type="entry name" value="VKOR"/>
</dbReference>
<evidence type="ECO:0000256" key="3">
    <source>
        <dbReference type="ARBA" id="ARBA00022692"/>
    </source>
</evidence>
<sequence length="439" mass="46600">MALPEQTSLLRRVIVAVALLGVVVVTHLALQKANGFAAGCTGLGDVDFSAGAATTGEASGCATVTEGEYADFLGIPNITLGLIFYVIVAGLRLAYAALRDDRLRLASFGIVGVGFLYTLYLVYLQAVVIGSFCVLCMTSAVLVLTLTVLHVIEHRRLGESPGAPAPTKRRHLAGEATGLAALRPYVPVLGGFVVLLAATFGLAARADGGADLPGNPLASADAETQLPPRRIQDVTGACTYDPDIEPIADLTPFMDGPYLGDSDAEVKVVTVFDPNCPHCRELEEVLTPFIEGNPEAAQYFYVPYPLRQQSVGQAIALAVAQEQGRFFELMEEMFRRQDTTWGMTMPELVATVDAVGMDGAAFEAMLEDESQLQGYLTRIQAQAEAVGEAFSTTDGRLSVPKLAINGRVVAPTYASYSERCLSEFIAEAEPVGAAVEAVE</sequence>
<evidence type="ECO:0000313" key="12">
    <source>
        <dbReference type="Proteomes" id="UP000216339"/>
    </source>
</evidence>
<reference evidence="11 12" key="1">
    <citation type="submission" date="2016-11" db="EMBL/GenBank/DDBJ databases">
        <title>Study of marine rhodopsin-containing bacteria.</title>
        <authorList>
            <person name="Yoshizawa S."/>
            <person name="Kumagai Y."/>
            <person name="Kogure K."/>
        </authorList>
    </citation>
    <scope>NUCLEOTIDE SEQUENCE [LARGE SCALE GENOMIC DNA]</scope>
    <source>
        <strain evidence="11 12">SAORIC-28</strain>
    </source>
</reference>
<dbReference type="InterPro" id="IPR038354">
    <property type="entry name" value="VKOR_sf"/>
</dbReference>
<dbReference type="InterPro" id="IPR036249">
    <property type="entry name" value="Thioredoxin-like_sf"/>
</dbReference>
<dbReference type="CDD" id="cd12916">
    <property type="entry name" value="VKOR_1"/>
    <property type="match status" value="1"/>
</dbReference>
<feature type="domain" description="Vitamin K epoxide reductase" evidence="10">
    <location>
        <begin position="7"/>
        <end position="154"/>
    </location>
</feature>
<dbReference type="InterPro" id="IPR012336">
    <property type="entry name" value="Thioredoxin-like_fold"/>
</dbReference>
<gene>
    <name evidence="11" type="ORF">BSZ37_17865</name>
</gene>
<dbReference type="SUPFAM" id="SSF52833">
    <property type="entry name" value="Thioredoxin-like"/>
    <property type="match status" value="1"/>
</dbReference>
<dbReference type="GO" id="GO:0016020">
    <property type="term" value="C:membrane"/>
    <property type="evidence" value="ECO:0007669"/>
    <property type="project" value="UniProtKB-SubCell"/>
</dbReference>
<name>A0A271J523_9BACT</name>
<dbReference type="Pfam" id="PF07884">
    <property type="entry name" value="VKOR"/>
    <property type="match status" value="1"/>
</dbReference>
<evidence type="ECO:0000256" key="9">
    <source>
        <dbReference type="ARBA" id="ARBA00023284"/>
    </source>
</evidence>
<keyword evidence="4" id="KW-0874">Quinone</keyword>
<evidence type="ECO:0000256" key="2">
    <source>
        <dbReference type="ARBA" id="ARBA00006214"/>
    </source>
</evidence>
<dbReference type="AlphaFoldDB" id="A0A271J523"/>
<dbReference type="RefSeq" id="WP_179299742.1">
    <property type="nucleotide sequence ID" value="NZ_MQWD01000001.1"/>
</dbReference>
<dbReference type="InterPro" id="IPR017937">
    <property type="entry name" value="Thioredoxin_CS"/>
</dbReference>
<dbReference type="GO" id="GO:0016491">
    <property type="term" value="F:oxidoreductase activity"/>
    <property type="evidence" value="ECO:0007669"/>
    <property type="project" value="UniProtKB-KW"/>
</dbReference>